<dbReference type="PROSITE" id="PS50110">
    <property type="entry name" value="RESPONSE_REGULATORY"/>
    <property type="match status" value="1"/>
</dbReference>
<dbReference type="GO" id="GO:0000155">
    <property type="term" value="F:phosphorelay sensor kinase activity"/>
    <property type="evidence" value="ECO:0007669"/>
    <property type="project" value="InterPro"/>
</dbReference>
<dbReference type="CDD" id="cd00082">
    <property type="entry name" value="HisKA"/>
    <property type="match status" value="1"/>
</dbReference>
<dbReference type="SUPFAM" id="SSF52172">
    <property type="entry name" value="CheY-like"/>
    <property type="match status" value="1"/>
</dbReference>
<dbReference type="PROSITE" id="PS50109">
    <property type="entry name" value="HIS_KIN"/>
    <property type="match status" value="1"/>
</dbReference>
<dbReference type="EC" id="2.7.13.3" evidence="2"/>
<evidence type="ECO:0000256" key="1">
    <source>
        <dbReference type="ARBA" id="ARBA00000085"/>
    </source>
</evidence>
<evidence type="ECO:0000256" key="3">
    <source>
        <dbReference type="ARBA" id="ARBA00022553"/>
    </source>
</evidence>
<dbReference type="InterPro" id="IPR005467">
    <property type="entry name" value="His_kinase_dom"/>
</dbReference>
<dbReference type="SMART" id="SM00448">
    <property type="entry name" value="REC"/>
    <property type="match status" value="1"/>
</dbReference>
<dbReference type="InterPro" id="IPR004358">
    <property type="entry name" value="Sig_transdc_His_kin-like_C"/>
</dbReference>
<dbReference type="Pfam" id="PF02518">
    <property type="entry name" value="HATPase_c"/>
    <property type="match status" value="1"/>
</dbReference>
<evidence type="ECO:0000256" key="2">
    <source>
        <dbReference type="ARBA" id="ARBA00012438"/>
    </source>
</evidence>
<dbReference type="Gene3D" id="3.40.50.2300">
    <property type="match status" value="1"/>
</dbReference>
<reference evidence="10 11" key="1">
    <citation type="submission" date="2013-05" db="EMBL/GenBank/DDBJ databases">
        <title>Genome assembly of Chondromyces apiculatus DSM 436.</title>
        <authorList>
            <person name="Sharma G."/>
            <person name="Khatri I."/>
            <person name="Kaur C."/>
            <person name="Mayilraj S."/>
            <person name="Subramanian S."/>
        </authorList>
    </citation>
    <scope>NUCLEOTIDE SEQUENCE [LARGE SCALE GENOMIC DNA]</scope>
    <source>
        <strain evidence="10 11">DSM 436</strain>
    </source>
</reference>
<dbReference type="OrthoDB" id="9787818at2"/>
<dbReference type="AlphaFoldDB" id="A0A017SZP1"/>
<dbReference type="SUPFAM" id="SSF55874">
    <property type="entry name" value="ATPase domain of HSP90 chaperone/DNA topoisomerase II/histidine kinase"/>
    <property type="match status" value="1"/>
</dbReference>
<evidence type="ECO:0000256" key="5">
    <source>
        <dbReference type="ARBA" id="ARBA00022777"/>
    </source>
</evidence>
<dbReference type="InterPro" id="IPR001789">
    <property type="entry name" value="Sig_transdc_resp-reg_receiver"/>
</dbReference>
<keyword evidence="11" id="KW-1185">Reference proteome</keyword>
<dbReference type="InterPro" id="IPR011006">
    <property type="entry name" value="CheY-like_superfamily"/>
</dbReference>
<dbReference type="Pfam" id="PF00512">
    <property type="entry name" value="HisKA"/>
    <property type="match status" value="1"/>
</dbReference>
<dbReference type="PANTHER" id="PTHR43047:SF72">
    <property type="entry name" value="OSMOSENSING HISTIDINE PROTEIN KINASE SLN1"/>
    <property type="match status" value="1"/>
</dbReference>
<dbReference type="InterPro" id="IPR003594">
    <property type="entry name" value="HATPase_dom"/>
</dbReference>
<evidence type="ECO:0000259" key="9">
    <source>
        <dbReference type="PROSITE" id="PS50110"/>
    </source>
</evidence>
<gene>
    <name evidence="10" type="ORF">CAP_7076</name>
</gene>
<dbReference type="SMART" id="SM00388">
    <property type="entry name" value="HisKA"/>
    <property type="match status" value="1"/>
</dbReference>
<comment type="caution">
    <text evidence="10">The sequence shown here is derived from an EMBL/GenBank/DDBJ whole genome shotgun (WGS) entry which is preliminary data.</text>
</comment>
<protein>
    <recommendedName>
        <fullName evidence="2">histidine kinase</fullName>
        <ecNumber evidence="2">2.7.13.3</ecNumber>
    </recommendedName>
</protein>
<keyword evidence="4" id="KW-0808">Transferase</keyword>
<dbReference type="PRINTS" id="PR00344">
    <property type="entry name" value="BCTRLSENSOR"/>
</dbReference>
<sequence>MAKILHIEDDPANRLLVRKLLQNAGHEVVEAADGLEGVRIACSARPDLVLVDLNIPGLDGFEVTLRLRGEPSLAGVPIVAITAEGDRETSLAVGCDGFLQKPIDARSFSAVIAGFLQGVREVAPGSLRSQRLREQSQRIVAHLEEKVAELSRANVRLRDLDAARTEFYRNISHELATPMTPIVGYVKLLADEELGPLNKSQQKALRAMDECVRRLRSLIDNLLDVTGIETGRMRFNHGEYDFLDTTRRAVAQVADRFAEAKIQLVEELPRGPLPGWGDSGRLQRAMTQILDNAVKFTPAGGTAGVRVSVLANHYEFCVADTGAGVSPERVVRIFEPFYQVDGSATRAHGGVGIGLAIARRTAQGLGGDIRVASPSGEVIEGVRLGGSAFYLTVAKRAPLIDGPIIRQVD</sequence>
<dbReference type="Gene3D" id="3.30.565.10">
    <property type="entry name" value="Histidine kinase-like ATPase, C-terminal domain"/>
    <property type="match status" value="1"/>
</dbReference>
<evidence type="ECO:0000256" key="6">
    <source>
        <dbReference type="PROSITE-ProRule" id="PRU00169"/>
    </source>
</evidence>
<dbReference type="EMBL" id="ASRX01000060">
    <property type="protein sequence ID" value="EYF02454.1"/>
    <property type="molecule type" value="Genomic_DNA"/>
</dbReference>
<dbReference type="Proteomes" id="UP000019678">
    <property type="component" value="Unassembled WGS sequence"/>
</dbReference>
<dbReference type="Gene3D" id="1.10.287.130">
    <property type="match status" value="1"/>
</dbReference>
<dbReference type="SMART" id="SM00387">
    <property type="entry name" value="HATPase_c"/>
    <property type="match status" value="1"/>
</dbReference>
<comment type="catalytic activity">
    <reaction evidence="1">
        <text>ATP + protein L-histidine = ADP + protein N-phospho-L-histidine.</text>
        <dbReference type="EC" id="2.7.13.3"/>
    </reaction>
</comment>
<feature type="domain" description="Response regulatory" evidence="9">
    <location>
        <begin position="3"/>
        <end position="116"/>
    </location>
</feature>
<dbReference type="eggNOG" id="COG2205">
    <property type="taxonomic scope" value="Bacteria"/>
</dbReference>
<dbReference type="RefSeq" id="WP_044247456.1">
    <property type="nucleotide sequence ID" value="NZ_ASRX01000060.1"/>
</dbReference>
<feature type="domain" description="Histidine kinase" evidence="8">
    <location>
        <begin position="170"/>
        <end position="397"/>
    </location>
</feature>
<dbReference type="SUPFAM" id="SSF47384">
    <property type="entry name" value="Homodimeric domain of signal transducing histidine kinase"/>
    <property type="match status" value="1"/>
</dbReference>
<name>A0A017SZP1_9BACT</name>
<organism evidence="10 11">
    <name type="scientific">Chondromyces apiculatus DSM 436</name>
    <dbReference type="NCBI Taxonomy" id="1192034"/>
    <lineage>
        <taxon>Bacteria</taxon>
        <taxon>Pseudomonadati</taxon>
        <taxon>Myxococcota</taxon>
        <taxon>Polyangia</taxon>
        <taxon>Polyangiales</taxon>
        <taxon>Polyangiaceae</taxon>
        <taxon>Chondromyces</taxon>
    </lineage>
</organism>
<dbReference type="GO" id="GO:0005886">
    <property type="term" value="C:plasma membrane"/>
    <property type="evidence" value="ECO:0007669"/>
    <property type="project" value="TreeGrafter"/>
</dbReference>
<dbReference type="InterPro" id="IPR036890">
    <property type="entry name" value="HATPase_C_sf"/>
</dbReference>
<dbReference type="InterPro" id="IPR036097">
    <property type="entry name" value="HisK_dim/P_sf"/>
</dbReference>
<keyword evidence="3 6" id="KW-0597">Phosphoprotein</keyword>
<feature type="coiled-coil region" evidence="7">
    <location>
        <begin position="133"/>
        <end position="163"/>
    </location>
</feature>
<keyword evidence="7" id="KW-0175">Coiled coil</keyword>
<dbReference type="GO" id="GO:0009927">
    <property type="term" value="F:histidine phosphotransfer kinase activity"/>
    <property type="evidence" value="ECO:0007669"/>
    <property type="project" value="TreeGrafter"/>
</dbReference>
<dbReference type="InterPro" id="IPR003661">
    <property type="entry name" value="HisK_dim/P_dom"/>
</dbReference>
<keyword evidence="5 10" id="KW-0418">Kinase</keyword>
<proteinExistence type="predicted"/>
<evidence type="ECO:0000256" key="7">
    <source>
        <dbReference type="SAM" id="Coils"/>
    </source>
</evidence>
<feature type="modified residue" description="4-aspartylphosphate" evidence="6">
    <location>
        <position position="52"/>
    </location>
</feature>
<dbReference type="STRING" id="1192034.CAP_7076"/>
<accession>A0A017SZP1</accession>
<evidence type="ECO:0000313" key="11">
    <source>
        <dbReference type="Proteomes" id="UP000019678"/>
    </source>
</evidence>
<dbReference type="PANTHER" id="PTHR43047">
    <property type="entry name" value="TWO-COMPONENT HISTIDINE PROTEIN KINASE"/>
    <property type="match status" value="1"/>
</dbReference>
<evidence type="ECO:0000259" key="8">
    <source>
        <dbReference type="PROSITE" id="PS50109"/>
    </source>
</evidence>
<dbReference type="eggNOG" id="COG0784">
    <property type="taxonomic scope" value="Bacteria"/>
</dbReference>
<evidence type="ECO:0000313" key="10">
    <source>
        <dbReference type="EMBL" id="EYF02454.1"/>
    </source>
</evidence>
<evidence type="ECO:0000256" key="4">
    <source>
        <dbReference type="ARBA" id="ARBA00022679"/>
    </source>
</evidence>
<dbReference type="Pfam" id="PF00072">
    <property type="entry name" value="Response_reg"/>
    <property type="match status" value="1"/>
</dbReference>